<comment type="function">
    <text evidence="1">Neddylation of cullins play an essential role in the regulation of SCF-type complexes activity.</text>
</comment>
<dbReference type="GO" id="GO:0032182">
    <property type="term" value="F:ubiquitin-like protein binding"/>
    <property type="evidence" value="ECO:0007669"/>
    <property type="project" value="TreeGrafter"/>
</dbReference>
<evidence type="ECO:0000313" key="4">
    <source>
        <dbReference type="Proteomes" id="UP000324800"/>
    </source>
</evidence>
<dbReference type="GO" id="GO:0000151">
    <property type="term" value="C:ubiquitin ligase complex"/>
    <property type="evidence" value="ECO:0007669"/>
    <property type="project" value="TreeGrafter"/>
</dbReference>
<evidence type="ECO:0000313" key="3">
    <source>
        <dbReference type="EMBL" id="KAA6391315.1"/>
    </source>
</evidence>
<evidence type="ECO:0000256" key="1">
    <source>
        <dbReference type="RuleBase" id="RU410713"/>
    </source>
</evidence>
<dbReference type="PANTHER" id="PTHR12281:SF31">
    <property type="entry name" value="DCN1-LIKE PROTEIN 3"/>
    <property type="match status" value="1"/>
</dbReference>
<dbReference type="GO" id="GO:0031624">
    <property type="term" value="F:ubiquitin conjugating enzyme binding"/>
    <property type="evidence" value="ECO:0007669"/>
    <property type="project" value="TreeGrafter"/>
</dbReference>
<reference evidence="3 4" key="1">
    <citation type="submission" date="2019-03" db="EMBL/GenBank/DDBJ databases">
        <title>Single cell metagenomics reveals metabolic interactions within the superorganism composed of flagellate Streblomastix strix and complex community of Bacteroidetes bacteria on its surface.</title>
        <authorList>
            <person name="Treitli S.C."/>
            <person name="Kolisko M."/>
            <person name="Husnik F."/>
            <person name="Keeling P."/>
            <person name="Hampl V."/>
        </authorList>
    </citation>
    <scope>NUCLEOTIDE SEQUENCE [LARGE SCALE GENOMIC DNA]</scope>
    <source>
        <strain evidence="3">ST1C</strain>
    </source>
</reference>
<dbReference type="Proteomes" id="UP000324800">
    <property type="component" value="Unassembled WGS sequence"/>
</dbReference>
<dbReference type="GO" id="GO:0097602">
    <property type="term" value="F:cullin family protein binding"/>
    <property type="evidence" value="ECO:0007669"/>
    <property type="project" value="TreeGrafter"/>
</dbReference>
<dbReference type="AlphaFoldDB" id="A0A5J4W9H9"/>
<protein>
    <recommendedName>
        <fullName evidence="1">Defective in cullin neddylation protein</fullName>
    </recommendedName>
</protein>
<comment type="caution">
    <text evidence="3">The sequence shown here is derived from an EMBL/GenBank/DDBJ whole genome shotgun (WGS) entry which is preliminary data.</text>
</comment>
<keyword evidence="2" id="KW-0175">Coiled coil</keyword>
<accession>A0A5J4W9H9</accession>
<dbReference type="GO" id="GO:0045116">
    <property type="term" value="P:protein neddylation"/>
    <property type="evidence" value="ECO:0007669"/>
    <property type="project" value="TreeGrafter"/>
</dbReference>
<dbReference type="Gene3D" id="1.10.238.10">
    <property type="entry name" value="EF-hand"/>
    <property type="match status" value="1"/>
</dbReference>
<dbReference type="InterPro" id="IPR014764">
    <property type="entry name" value="DCN-prot"/>
</dbReference>
<dbReference type="PANTHER" id="PTHR12281">
    <property type="entry name" value="RP42 RELATED"/>
    <property type="match status" value="1"/>
</dbReference>
<gene>
    <name evidence="3" type="ORF">EZS28_013158</name>
</gene>
<dbReference type="EMBL" id="SNRW01002919">
    <property type="protein sequence ID" value="KAA6391315.1"/>
    <property type="molecule type" value="Genomic_DNA"/>
</dbReference>
<name>A0A5J4W9H9_9EUKA</name>
<feature type="coiled-coil region" evidence="2">
    <location>
        <begin position="69"/>
        <end position="96"/>
    </location>
</feature>
<organism evidence="3 4">
    <name type="scientific">Streblomastix strix</name>
    <dbReference type="NCBI Taxonomy" id="222440"/>
    <lineage>
        <taxon>Eukaryota</taxon>
        <taxon>Metamonada</taxon>
        <taxon>Preaxostyla</taxon>
        <taxon>Oxymonadida</taxon>
        <taxon>Streblomastigidae</taxon>
        <taxon>Streblomastix</taxon>
    </lineage>
</organism>
<evidence type="ECO:0000256" key="2">
    <source>
        <dbReference type="SAM" id="Coils"/>
    </source>
</evidence>
<sequence length="172" mass="20033">MFYHFRTADASEDMILEDGFIQFLEDIDVNPESDIMAFVIVWQFKCTRKYKFEKIEFIEGCRKLGVDDAQSFKRKLGDLRNQLRDEKKEKKVQEINSDTWDQLLDFGKMTVGQYCWMTIINGQKNLSEMCPPLYDPVTGKPTKLVSDDAPQFHKRLFTSICLLAVPALALLF</sequence>
<dbReference type="OrthoDB" id="286637at2759"/>
<proteinExistence type="predicted"/>